<dbReference type="KEGG" id="bvz:BRAD3257_8031"/>
<dbReference type="EMBL" id="LS398110">
    <property type="protein sequence ID" value="SPP98628.1"/>
    <property type="molecule type" value="Genomic_DNA"/>
</dbReference>
<gene>
    <name evidence="1" type="ORF">BRAD3257_8031</name>
</gene>
<evidence type="ECO:0000313" key="1">
    <source>
        <dbReference type="EMBL" id="SPP98628.1"/>
    </source>
</evidence>
<sequence>MVARIAAWSFRSYLGKLEKIPKESSRLDAYNLGAVRVAAKGMRWDYLAHLRAIPAEIMAPGAGFFLPG</sequence>
<reference evidence="1 2" key="1">
    <citation type="submission" date="2018-03" db="EMBL/GenBank/DDBJ databases">
        <authorList>
            <person name="Gully D."/>
        </authorList>
    </citation>
    <scope>NUCLEOTIDE SEQUENCE [LARGE SCALE GENOMIC DNA]</scope>
    <source>
        <strain evidence="1">ORS3257</strain>
    </source>
</reference>
<proteinExistence type="predicted"/>
<protein>
    <submittedName>
        <fullName evidence="1">Uncharacterized protein</fullName>
    </submittedName>
</protein>
<organism evidence="1 2">
    <name type="scientific">Bradyrhizobium vignae</name>
    <dbReference type="NCBI Taxonomy" id="1549949"/>
    <lineage>
        <taxon>Bacteria</taxon>
        <taxon>Pseudomonadati</taxon>
        <taxon>Pseudomonadota</taxon>
        <taxon>Alphaproteobacteria</taxon>
        <taxon>Hyphomicrobiales</taxon>
        <taxon>Nitrobacteraceae</taxon>
        <taxon>Bradyrhizobium</taxon>
    </lineage>
</organism>
<evidence type="ECO:0000313" key="2">
    <source>
        <dbReference type="Proteomes" id="UP000246085"/>
    </source>
</evidence>
<dbReference type="Proteomes" id="UP000246085">
    <property type="component" value="Chromosome BRAD3257"/>
</dbReference>
<name>A0A2U3QB37_9BRAD</name>
<accession>A0A2U3QB37</accession>
<dbReference type="AlphaFoldDB" id="A0A2U3QB37"/>